<feature type="chain" id="PRO_5029895460" evidence="2">
    <location>
        <begin position="24"/>
        <end position="90"/>
    </location>
</feature>
<organism evidence="3 4">
    <name type="scientific">Kalanchoe fedtschenkoi</name>
    <name type="common">Lavender scallops</name>
    <name type="synonym">South American air plant</name>
    <dbReference type="NCBI Taxonomy" id="63787"/>
    <lineage>
        <taxon>Eukaryota</taxon>
        <taxon>Viridiplantae</taxon>
        <taxon>Streptophyta</taxon>
        <taxon>Embryophyta</taxon>
        <taxon>Tracheophyta</taxon>
        <taxon>Spermatophyta</taxon>
        <taxon>Magnoliopsida</taxon>
        <taxon>eudicotyledons</taxon>
        <taxon>Gunneridae</taxon>
        <taxon>Pentapetalae</taxon>
        <taxon>Saxifragales</taxon>
        <taxon>Crassulaceae</taxon>
        <taxon>Kalanchoe</taxon>
    </lineage>
</organism>
<dbReference type="PANTHER" id="PTHR37180">
    <property type="entry name" value="PRECURSOR OF CEP14"/>
    <property type="match status" value="1"/>
</dbReference>
<evidence type="ECO:0000256" key="1">
    <source>
        <dbReference type="SAM" id="MobiDB-lite"/>
    </source>
</evidence>
<accession>A0A7N0RGL9</accession>
<reference evidence="3" key="1">
    <citation type="submission" date="2021-01" db="UniProtKB">
        <authorList>
            <consortium name="EnsemblPlants"/>
        </authorList>
    </citation>
    <scope>IDENTIFICATION</scope>
</reference>
<dbReference type="GO" id="GO:0006995">
    <property type="term" value="P:cellular response to nitrogen starvation"/>
    <property type="evidence" value="ECO:0007669"/>
    <property type="project" value="InterPro"/>
</dbReference>
<dbReference type="InterPro" id="IPR038930">
    <property type="entry name" value="CEP13/CEP14"/>
</dbReference>
<dbReference type="Proteomes" id="UP000594263">
    <property type="component" value="Unplaced"/>
</dbReference>
<dbReference type="Gramene" id="Kaladp0010s0027.1.v1.1">
    <property type="protein sequence ID" value="Kaladp0010s0027.1.v1.1.CDS.1"/>
    <property type="gene ID" value="Kaladp0010s0027.v1.1"/>
</dbReference>
<proteinExistence type="predicted"/>
<dbReference type="AlphaFoldDB" id="A0A7N0RGL9"/>
<keyword evidence="4" id="KW-1185">Reference proteome</keyword>
<name>A0A7N0RGL9_KALFE</name>
<evidence type="ECO:0000256" key="2">
    <source>
        <dbReference type="SAM" id="SignalP"/>
    </source>
</evidence>
<dbReference type="PANTHER" id="PTHR37180:SF2">
    <property type="entry name" value="PRECURSOR OF CEP14"/>
    <property type="match status" value="1"/>
</dbReference>
<dbReference type="GO" id="GO:0006970">
    <property type="term" value="P:response to osmotic stress"/>
    <property type="evidence" value="ECO:0007669"/>
    <property type="project" value="InterPro"/>
</dbReference>
<sequence length="90" mass="9261">MGSMPVRATCLILMLLCFASAEATSSVMSRKLSVGASGRPASLADSMILNVLPKGATPPSTPSRKSHATTNSKRLFARHLGSVPSPGVGH</sequence>
<feature type="signal peptide" evidence="2">
    <location>
        <begin position="1"/>
        <end position="23"/>
    </location>
</feature>
<dbReference type="EnsemblPlants" id="Kaladp0010s0027.1.v1.1">
    <property type="protein sequence ID" value="Kaladp0010s0027.1.v1.1.CDS.1"/>
    <property type="gene ID" value="Kaladp0010s0027.v1.1"/>
</dbReference>
<feature type="region of interest" description="Disordered" evidence="1">
    <location>
        <begin position="54"/>
        <end position="90"/>
    </location>
</feature>
<dbReference type="OMA" id="RNHEMTV"/>
<protein>
    <submittedName>
        <fullName evidence="3">Uncharacterized protein</fullName>
    </submittedName>
</protein>
<evidence type="ECO:0000313" key="3">
    <source>
        <dbReference type="EnsemblPlants" id="Kaladp0010s0027.1.v1.1.CDS.1"/>
    </source>
</evidence>
<keyword evidence="2" id="KW-0732">Signal</keyword>
<evidence type="ECO:0000313" key="4">
    <source>
        <dbReference type="Proteomes" id="UP000594263"/>
    </source>
</evidence>